<accession>A0ABV2TCS6</accession>
<reference evidence="3 4" key="1">
    <citation type="submission" date="2024-06" db="EMBL/GenBank/DDBJ databases">
        <title>Chitinophaga defluvii sp. nov., isolated from municipal sewage.</title>
        <authorList>
            <person name="Zhang L."/>
        </authorList>
    </citation>
    <scope>NUCLEOTIDE SEQUENCE [LARGE SCALE GENOMIC DNA]</scope>
    <source>
        <strain evidence="3 4">H8</strain>
    </source>
</reference>
<dbReference type="InterPro" id="IPR050300">
    <property type="entry name" value="GDXG_lipolytic_enzyme"/>
</dbReference>
<gene>
    <name evidence="3" type="ORF">ABR189_23930</name>
</gene>
<dbReference type="EMBL" id="JBEXAC010000002">
    <property type="protein sequence ID" value="MET7000462.1"/>
    <property type="molecule type" value="Genomic_DNA"/>
</dbReference>
<proteinExistence type="predicted"/>
<protein>
    <submittedName>
        <fullName evidence="3">Alpha/beta hydrolase</fullName>
    </submittedName>
</protein>
<evidence type="ECO:0000313" key="3">
    <source>
        <dbReference type="EMBL" id="MET7000462.1"/>
    </source>
</evidence>
<keyword evidence="1 3" id="KW-0378">Hydrolase</keyword>
<dbReference type="Proteomes" id="UP001549749">
    <property type="component" value="Unassembled WGS sequence"/>
</dbReference>
<dbReference type="RefSeq" id="WP_354663021.1">
    <property type="nucleotide sequence ID" value="NZ_JBEXAC010000002.1"/>
</dbReference>
<feature type="domain" description="BD-FAE-like" evidence="2">
    <location>
        <begin position="51"/>
        <end position="247"/>
    </location>
</feature>
<evidence type="ECO:0000313" key="4">
    <source>
        <dbReference type="Proteomes" id="UP001549749"/>
    </source>
</evidence>
<dbReference type="GO" id="GO:0016787">
    <property type="term" value="F:hydrolase activity"/>
    <property type="evidence" value="ECO:0007669"/>
    <property type="project" value="UniProtKB-KW"/>
</dbReference>
<name>A0ABV2TCS6_9BACT</name>
<dbReference type="SUPFAM" id="SSF53474">
    <property type="entry name" value="alpha/beta-Hydrolases"/>
    <property type="match status" value="1"/>
</dbReference>
<dbReference type="Pfam" id="PF20434">
    <property type="entry name" value="BD-FAE"/>
    <property type="match status" value="1"/>
</dbReference>
<keyword evidence="4" id="KW-1185">Reference proteome</keyword>
<comment type="caution">
    <text evidence="3">The sequence shown here is derived from an EMBL/GenBank/DDBJ whole genome shotgun (WGS) entry which is preliminary data.</text>
</comment>
<dbReference type="PANTHER" id="PTHR48081">
    <property type="entry name" value="AB HYDROLASE SUPERFAMILY PROTEIN C4A8.06C"/>
    <property type="match status" value="1"/>
</dbReference>
<dbReference type="InterPro" id="IPR049492">
    <property type="entry name" value="BD-FAE-like_dom"/>
</dbReference>
<dbReference type="Gene3D" id="3.40.50.1820">
    <property type="entry name" value="alpha/beta hydrolase"/>
    <property type="match status" value="1"/>
</dbReference>
<evidence type="ECO:0000256" key="1">
    <source>
        <dbReference type="ARBA" id="ARBA00022801"/>
    </source>
</evidence>
<dbReference type="InterPro" id="IPR029058">
    <property type="entry name" value="AB_hydrolase_fold"/>
</dbReference>
<organism evidence="3 4">
    <name type="scientific">Chitinophaga defluvii</name>
    <dbReference type="NCBI Taxonomy" id="3163343"/>
    <lineage>
        <taxon>Bacteria</taxon>
        <taxon>Pseudomonadati</taxon>
        <taxon>Bacteroidota</taxon>
        <taxon>Chitinophagia</taxon>
        <taxon>Chitinophagales</taxon>
        <taxon>Chitinophagaceae</taxon>
        <taxon>Chitinophaga</taxon>
    </lineage>
</organism>
<evidence type="ECO:0000259" key="2">
    <source>
        <dbReference type="Pfam" id="PF20434"/>
    </source>
</evidence>
<sequence>MTVLTYQWARTGKLVFFFILLSWTAFAQQRNVLPAFTLEDVAYGNDPLQKMDVSLVAGRNAATPLVVVVHGGGWMAGDKTDADFMKKGLNSAGINVVNINYRLANNTHIHYREIMQDMDAALRYVTQHARKWKIRSKRFVFWGGSAGGHLALLYAYGYDTRHVISAVISLGGPTKLNDVVSMAAAKKQDVEGLLPLITGEAYDRDSTNAAYIAASPFYGKTLKPALLVHGVKDDIVPISQSVLLSKLLSDRGIDHIFFPLPEGDHGGNGAPAAIREELNTTMLEWIRKYSRKRPG</sequence>